<protein>
    <submittedName>
        <fullName evidence="1">Uncharacterized protein</fullName>
    </submittedName>
</protein>
<sequence length="214" mass="23190">MLAFSLSLLSPYVPSGCQSKGTAAIAFQDLDADTVMLLNSKNLVATFSLKPIGLPQIQILALLWSAIESVDGLVNADNVPPNTDFPVNSTNVDKYLTDVVSKWKNALVFLHAVYDSLEKYFSSVGYIPILVGFGKDYSSLETAATSNMELSNFFGASYVADYSKSNDPVTEFTKQRSNGINLEDAAVVVKTANLLRINFGFSFVPLSQCIGISF</sequence>
<proteinExistence type="predicted"/>
<gene>
    <name evidence="1" type="ORF">BCR33DRAFT_717408</name>
</gene>
<dbReference type="OrthoDB" id="2151651at2759"/>
<dbReference type="EMBL" id="MCGO01000024">
    <property type="protein sequence ID" value="ORY43762.1"/>
    <property type="molecule type" value="Genomic_DNA"/>
</dbReference>
<reference evidence="1 2" key="1">
    <citation type="submission" date="2016-07" db="EMBL/GenBank/DDBJ databases">
        <title>Pervasive Adenine N6-methylation of Active Genes in Fungi.</title>
        <authorList>
            <consortium name="DOE Joint Genome Institute"/>
            <person name="Mondo S.J."/>
            <person name="Dannebaum R.O."/>
            <person name="Kuo R.C."/>
            <person name="Labutti K."/>
            <person name="Haridas S."/>
            <person name="Kuo A."/>
            <person name="Salamov A."/>
            <person name="Ahrendt S.R."/>
            <person name="Lipzen A."/>
            <person name="Sullivan W."/>
            <person name="Andreopoulos W.B."/>
            <person name="Clum A."/>
            <person name="Lindquist E."/>
            <person name="Daum C."/>
            <person name="Ramamoorthy G.K."/>
            <person name="Gryganskyi A."/>
            <person name="Culley D."/>
            <person name="Magnuson J.K."/>
            <person name="James T.Y."/>
            <person name="O'Malley M.A."/>
            <person name="Stajich J.E."/>
            <person name="Spatafora J.W."/>
            <person name="Visel A."/>
            <person name="Grigoriev I.V."/>
        </authorList>
    </citation>
    <scope>NUCLEOTIDE SEQUENCE [LARGE SCALE GENOMIC DNA]</scope>
    <source>
        <strain evidence="1 2">JEL800</strain>
    </source>
</reference>
<keyword evidence="2" id="KW-1185">Reference proteome</keyword>
<evidence type="ECO:0000313" key="2">
    <source>
        <dbReference type="Proteomes" id="UP000193642"/>
    </source>
</evidence>
<accession>A0A1Y2C9Q1</accession>
<comment type="caution">
    <text evidence="1">The sequence shown here is derived from an EMBL/GenBank/DDBJ whole genome shotgun (WGS) entry which is preliminary data.</text>
</comment>
<evidence type="ECO:0000313" key="1">
    <source>
        <dbReference type="EMBL" id="ORY43762.1"/>
    </source>
</evidence>
<dbReference type="AlphaFoldDB" id="A0A1Y2C9Q1"/>
<dbReference type="Proteomes" id="UP000193642">
    <property type="component" value="Unassembled WGS sequence"/>
</dbReference>
<organism evidence="1 2">
    <name type="scientific">Rhizoclosmatium globosum</name>
    <dbReference type="NCBI Taxonomy" id="329046"/>
    <lineage>
        <taxon>Eukaryota</taxon>
        <taxon>Fungi</taxon>
        <taxon>Fungi incertae sedis</taxon>
        <taxon>Chytridiomycota</taxon>
        <taxon>Chytridiomycota incertae sedis</taxon>
        <taxon>Chytridiomycetes</taxon>
        <taxon>Chytridiales</taxon>
        <taxon>Chytriomycetaceae</taxon>
        <taxon>Rhizoclosmatium</taxon>
    </lineage>
</organism>
<name>A0A1Y2C9Q1_9FUNG</name>